<proteinExistence type="inferred from homology"/>
<dbReference type="PANTHER" id="PTHR43669">
    <property type="entry name" value="5-KETO-D-GLUCONATE 5-REDUCTASE"/>
    <property type="match status" value="1"/>
</dbReference>
<protein>
    <submittedName>
        <fullName evidence="3">Short-chain dehydrogenase</fullName>
    </submittedName>
</protein>
<dbReference type="GO" id="GO:0016491">
    <property type="term" value="F:oxidoreductase activity"/>
    <property type="evidence" value="ECO:0007669"/>
    <property type="project" value="UniProtKB-KW"/>
</dbReference>
<organism evidence="3 4">
    <name type="scientific">Solitalea longa</name>
    <dbReference type="NCBI Taxonomy" id="2079460"/>
    <lineage>
        <taxon>Bacteria</taxon>
        <taxon>Pseudomonadati</taxon>
        <taxon>Bacteroidota</taxon>
        <taxon>Sphingobacteriia</taxon>
        <taxon>Sphingobacteriales</taxon>
        <taxon>Sphingobacteriaceae</taxon>
        <taxon>Solitalea</taxon>
    </lineage>
</organism>
<evidence type="ECO:0000313" key="4">
    <source>
        <dbReference type="Proteomes" id="UP000236893"/>
    </source>
</evidence>
<dbReference type="OrthoDB" id="670853at2"/>
<comment type="similarity">
    <text evidence="1">Belongs to the short-chain dehydrogenases/reductases (SDR) family.</text>
</comment>
<dbReference type="CDD" id="cd05233">
    <property type="entry name" value="SDR_c"/>
    <property type="match status" value="1"/>
</dbReference>
<dbReference type="InterPro" id="IPR036291">
    <property type="entry name" value="NAD(P)-bd_dom_sf"/>
</dbReference>
<keyword evidence="2" id="KW-0560">Oxidoreductase</keyword>
<keyword evidence="4" id="KW-1185">Reference proteome</keyword>
<dbReference type="PANTHER" id="PTHR43669:SF3">
    <property type="entry name" value="ALCOHOL DEHYDROGENASE, PUTATIVE (AFU_ORTHOLOGUE AFUA_3G03445)-RELATED"/>
    <property type="match status" value="1"/>
</dbReference>
<accession>A0A2S5A4F8</accession>
<dbReference type="Proteomes" id="UP000236893">
    <property type="component" value="Unassembled WGS sequence"/>
</dbReference>
<dbReference type="InterPro" id="IPR002347">
    <property type="entry name" value="SDR_fam"/>
</dbReference>
<evidence type="ECO:0000313" key="3">
    <source>
        <dbReference type="EMBL" id="POY36993.1"/>
    </source>
</evidence>
<dbReference type="AlphaFoldDB" id="A0A2S5A4F8"/>
<name>A0A2S5A4F8_9SPHI</name>
<dbReference type="Gene3D" id="3.40.50.720">
    <property type="entry name" value="NAD(P)-binding Rossmann-like Domain"/>
    <property type="match status" value="1"/>
</dbReference>
<evidence type="ECO:0000256" key="2">
    <source>
        <dbReference type="ARBA" id="ARBA00023002"/>
    </source>
</evidence>
<evidence type="ECO:0000256" key="1">
    <source>
        <dbReference type="ARBA" id="ARBA00006484"/>
    </source>
</evidence>
<dbReference type="EMBL" id="PQVF01000005">
    <property type="protein sequence ID" value="POY36993.1"/>
    <property type="molecule type" value="Genomic_DNA"/>
</dbReference>
<gene>
    <name evidence="3" type="ORF">C3K47_08000</name>
</gene>
<comment type="caution">
    <text evidence="3">The sequence shown here is derived from an EMBL/GenBank/DDBJ whole genome shotgun (WGS) entry which is preliminary data.</text>
</comment>
<reference evidence="3 4" key="1">
    <citation type="submission" date="2018-01" db="EMBL/GenBank/DDBJ databases">
        <authorList>
            <person name="Gaut B.S."/>
            <person name="Morton B.R."/>
            <person name="Clegg M.T."/>
            <person name="Duvall M.R."/>
        </authorList>
    </citation>
    <scope>NUCLEOTIDE SEQUENCE [LARGE SCALE GENOMIC DNA]</scope>
    <source>
        <strain evidence="3 4">HR-AV</strain>
    </source>
</reference>
<dbReference type="PRINTS" id="PR00081">
    <property type="entry name" value="GDHRDH"/>
</dbReference>
<dbReference type="SUPFAM" id="SSF51735">
    <property type="entry name" value="NAD(P)-binding Rossmann-fold domains"/>
    <property type="match status" value="1"/>
</dbReference>
<dbReference type="RefSeq" id="WP_103788603.1">
    <property type="nucleotide sequence ID" value="NZ_PQVF01000005.1"/>
</dbReference>
<sequence>MLLLHNNAVVYGGSGAIGSAVAKAFAQEGAKVFIVGRKHDKLENVVTQIESFGGYVEAASFDTLEDESVENHLANIVERMGSIDISFNCTGVYHVQGAPLAVMRLEDFTFPITTYLTSNFNTSTAAARYMVKANRGVILTISTPGALMSNGYAGGFGVACAAIEGLTRQLAGELGPSNIRVICLRPDAIPEAVYAGSHSREVFMNRAGLMGMSLNELLEGSQNGTLLQRSPTLQEVANAAVFLASDKASAFTATVANLSCGSVVG</sequence>
<dbReference type="Pfam" id="PF13561">
    <property type="entry name" value="adh_short_C2"/>
    <property type="match status" value="1"/>
</dbReference>